<feature type="compositionally biased region" description="Basic and acidic residues" evidence="3">
    <location>
        <begin position="9"/>
        <end position="19"/>
    </location>
</feature>
<dbReference type="GO" id="GO:0016491">
    <property type="term" value="F:oxidoreductase activity"/>
    <property type="evidence" value="ECO:0007669"/>
    <property type="project" value="UniProtKB-KW"/>
</dbReference>
<feature type="compositionally biased region" description="Low complexity" evidence="3">
    <location>
        <begin position="242"/>
        <end position="258"/>
    </location>
</feature>
<name>A0A2T4GZT4_FUSCU</name>
<feature type="compositionally biased region" description="Polar residues" evidence="3">
    <location>
        <begin position="288"/>
        <end position="306"/>
    </location>
</feature>
<evidence type="ECO:0000256" key="2">
    <source>
        <dbReference type="ARBA" id="ARBA00023002"/>
    </source>
</evidence>
<dbReference type="PANTHER" id="PTHR24320">
    <property type="entry name" value="RETINOL DEHYDROGENASE"/>
    <property type="match status" value="1"/>
</dbReference>
<dbReference type="Pfam" id="PF00106">
    <property type="entry name" value="adh_short"/>
    <property type="match status" value="1"/>
</dbReference>
<reference evidence="5" key="2">
    <citation type="submission" date="2020-11" db="EMBL/GenBank/DDBJ databases">
        <title>The chromosome-scale genome resource for two endophytic Fusarium species: F. culmorum and F. pseudograminearum.</title>
        <authorList>
            <person name="Yuan Z."/>
        </authorList>
    </citation>
    <scope>NUCLEOTIDE SEQUENCE</scope>
    <source>
        <strain evidence="5">Class2-1B</strain>
    </source>
</reference>
<evidence type="ECO:0000313" key="5">
    <source>
        <dbReference type="EMBL" id="QPC62593.1"/>
    </source>
</evidence>
<evidence type="ECO:0000256" key="3">
    <source>
        <dbReference type="SAM" id="MobiDB-lite"/>
    </source>
</evidence>
<feature type="compositionally biased region" description="Low complexity" evidence="3">
    <location>
        <begin position="307"/>
        <end position="325"/>
    </location>
</feature>
<dbReference type="EMBL" id="CP064748">
    <property type="protein sequence ID" value="QPC62593.1"/>
    <property type="molecule type" value="Genomic_DNA"/>
</dbReference>
<feature type="compositionally biased region" description="Low complexity" evidence="3">
    <location>
        <begin position="206"/>
        <end position="227"/>
    </location>
</feature>
<feature type="region of interest" description="Disordered" evidence="3">
    <location>
        <begin position="180"/>
        <end position="397"/>
    </location>
</feature>
<dbReference type="OMA" id="MIDREEY"/>
<feature type="region of interest" description="Disordered" evidence="3">
    <location>
        <begin position="1"/>
        <end position="74"/>
    </location>
</feature>
<dbReference type="EMBL" id="PVEM01000004">
    <property type="protein sequence ID" value="PTD09035.1"/>
    <property type="molecule type" value="Genomic_DNA"/>
</dbReference>
<dbReference type="OrthoDB" id="542013at2759"/>
<protein>
    <recommendedName>
        <fullName evidence="7">WW domain-containing oxidoreductase</fullName>
    </recommendedName>
</protein>
<feature type="compositionally biased region" description="Low complexity" evidence="3">
    <location>
        <begin position="341"/>
        <end position="361"/>
    </location>
</feature>
<reference evidence="4 6" key="1">
    <citation type="submission" date="2018-02" db="EMBL/GenBank/DDBJ databases">
        <title>Fusarium culmorum secondary metabolites in fungal-bacterial-plant interactions.</title>
        <authorList>
            <person name="Schmidt R."/>
        </authorList>
    </citation>
    <scope>NUCLEOTIDE SEQUENCE [LARGE SCALE GENOMIC DNA]</scope>
    <source>
        <strain evidence="4 6">PV</strain>
    </source>
</reference>
<feature type="compositionally biased region" description="Pro residues" evidence="3">
    <location>
        <begin position="228"/>
        <end position="241"/>
    </location>
</feature>
<proteinExistence type="inferred from homology"/>
<dbReference type="Gene3D" id="3.40.50.720">
    <property type="entry name" value="NAD(P)-binding Rossmann-like Domain"/>
    <property type="match status" value="1"/>
</dbReference>
<comment type="similarity">
    <text evidence="1">Belongs to the short-chain dehydrogenases/reductases (SDR) family.</text>
</comment>
<accession>A0A2T4GZT4</accession>
<dbReference type="AlphaFoldDB" id="A0A2T4GZT4"/>
<evidence type="ECO:0000313" key="4">
    <source>
        <dbReference type="EMBL" id="PTD09035.1"/>
    </source>
</evidence>
<dbReference type="InterPro" id="IPR002347">
    <property type="entry name" value="SDR_fam"/>
</dbReference>
<evidence type="ECO:0008006" key="7">
    <source>
        <dbReference type="Google" id="ProtNLM"/>
    </source>
</evidence>
<sequence length="753" mass="81373">MAPSEEEDTHMAEAIKIDDASSVDEQPQVAKSPPAEKPPAAEPRTKDQGTQTIQDLPPPPPQAARNVQIAPAPGPYQAPPYPYMPQWPHHPMGYAPHPHMPQYPPHPHQQHPHHPQQHPQHPQQMVSAHPHQVPHPQYMAQYPHPQMQQYPYHPWPPHPHMAQAPHQYVSPYMGPHVVGYDPQPGYAPQPGNVPQAARGQHPGHVPQQGNAPPQPGNIPQAGRGPQPANAPPQPVPAPPAGPVSQPGAASQSGAASQPRNVPQAGNAGQPGNVPPQSPLFTPVATPRWSPTSTLAPQSVASTPARQSASPTPVPETVPSTPAPESVASTPAPQSVASTLAPESVASTPAPEPSSSRTTRTTDMGPPPRKKRGPKPKPLSERKPLRTTPIVRKENSYSKQKRKEVITWMVHHRVSRLGEMVPPSAQDAENHFKIPRSTIAGWKTALLGNGPIPNVYVTYLSMSANPAEEATIKDSSISSGLEAIKQLLDQSQPYKVILGARNIQRAQKSYDELNYDRSASGVTILPLELNDLKGVKSFADQTLEKLGQGKIDYLLLNAGLGGVSADGPGPNGSKWCEPHVVNHLSQYYLVHLLREKLVESKSRIVFVSSGAVRRVSDPSKLDEELKAGSGADAGTTYCNTKFTGLLGAHWWRRQLADTNDVVAVSPGLIPGTGLAKKMGIQSIMPDAKSIPEGASSVLAALTRSDFPEDRDRIFLTSWGEWWEKAMIEKSTDKALQDKWCPSKEEIERDAGIST</sequence>
<feature type="compositionally biased region" description="Pro residues" evidence="3">
    <location>
        <begin position="98"/>
        <end position="107"/>
    </location>
</feature>
<evidence type="ECO:0000256" key="1">
    <source>
        <dbReference type="ARBA" id="ARBA00006484"/>
    </source>
</evidence>
<organism evidence="4 6">
    <name type="scientific">Fusarium culmorum</name>
    <dbReference type="NCBI Taxonomy" id="5516"/>
    <lineage>
        <taxon>Eukaryota</taxon>
        <taxon>Fungi</taxon>
        <taxon>Dikarya</taxon>
        <taxon>Ascomycota</taxon>
        <taxon>Pezizomycotina</taxon>
        <taxon>Sordariomycetes</taxon>
        <taxon>Hypocreomycetidae</taxon>
        <taxon>Hypocreales</taxon>
        <taxon>Nectriaceae</taxon>
        <taxon>Fusarium</taxon>
    </lineage>
</organism>
<dbReference type="InterPro" id="IPR036291">
    <property type="entry name" value="NAD(P)-bd_dom_sf"/>
</dbReference>
<dbReference type="Proteomes" id="UP000241587">
    <property type="component" value="Unassembled WGS sequence"/>
</dbReference>
<dbReference type="Proteomes" id="UP000663297">
    <property type="component" value="Chromosome 2"/>
</dbReference>
<feature type="compositionally biased region" description="Polar residues" evidence="3">
    <location>
        <begin position="326"/>
        <end position="337"/>
    </location>
</feature>
<keyword evidence="6" id="KW-1185">Reference proteome</keyword>
<dbReference type="PANTHER" id="PTHR24320:SF148">
    <property type="entry name" value="NAD(P)-BINDING ROSSMANN-FOLD SUPERFAMILY PROTEIN"/>
    <property type="match status" value="1"/>
</dbReference>
<keyword evidence="2" id="KW-0560">Oxidoreductase</keyword>
<gene>
    <name evidence="4" type="ORF">FCULG_00010893</name>
    <name evidence="5" type="ORF">HYE67_004824</name>
</gene>
<dbReference type="SUPFAM" id="SSF51735">
    <property type="entry name" value="NAD(P)-binding Rossmann-fold domains"/>
    <property type="match status" value="1"/>
</dbReference>
<feature type="region of interest" description="Disordered" evidence="3">
    <location>
        <begin position="95"/>
        <end position="129"/>
    </location>
</feature>
<evidence type="ECO:0000313" key="6">
    <source>
        <dbReference type="Proteomes" id="UP000241587"/>
    </source>
</evidence>